<feature type="coiled-coil region" evidence="1">
    <location>
        <begin position="46"/>
        <end position="120"/>
    </location>
</feature>
<proteinExistence type="predicted"/>
<keyword evidence="4" id="KW-1185">Reference proteome</keyword>
<gene>
    <name evidence="3" type="ORF">HOLleu_07498</name>
</gene>
<accession>A0A9Q1CGV5</accession>
<evidence type="ECO:0000256" key="1">
    <source>
        <dbReference type="SAM" id="Coils"/>
    </source>
</evidence>
<feature type="region of interest" description="Disordered" evidence="2">
    <location>
        <begin position="127"/>
        <end position="154"/>
    </location>
</feature>
<dbReference type="AlphaFoldDB" id="A0A9Q1CGV5"/>
<reference evidence="3" key="1">
    <citation type="submission" date="2021-10" db="EMBL/GenBank/DDBJ databases">
        <title>Tropical sea cucumber genome reveals ecological adaptation and Cuvierian tubules defense mechanism.</title>
        <authorList>
            <person name="Chen T."/>
        </authorList>
    </citation>
    <scope>NUCLEOTIDE SEQUENCE</scope>
    <source>
        <strain evidence="3">Nanhai2018</strain>
        <tissue evidence="3">Muscle</tissue>
    </source>
</reference>
<protein>
    <submittedName>
        <fullName evidence="3">Uncharacterized protein</fullName>
    </submittedName>
</protein>
<organism evidence="3 4">
    <name type="scientific">Holothuria leucospilota</name>
    <name type="common">Black long sea cucumber</name>
    <name type="synonym">Mertensiothuria leucospilota</name>
    <dbReference type="NCBI Taxonomy" id="206669"/>
    <lineage>
        <taxon>Eukaryota</taxon>
        <taxon>Metazoa</taxon>
        <taxon>Echinodermata</taxon>
        <taxon>Eleutherozoa</taxon>
        <taxon>Echinozoa</taxon>
        <taxon>Holothuroidea</taxon>
        <taxon>Aspidochirotacea</taxon>
        <taxon>Aspidochirotida</taxon>
        <taxon>Holothuriidae</taxon>
        <taxon>Holothuria</taxon>
    </lineage>
</organism>
<comment type="caution">
    <text evidence="3">The sequence shown here is derived from an EMBL/GenBank/DDBJ whole genome shotgun (WGS) entry which is preliminary data.</text>
</comment>
<dbReference type="EMBL" id="JAIZAY010000003">
    <property type="protein sequence ID" value="KAJ8044695.1"/>
    <property type="molecule type" value="Genomic_DNA"/>
</dbReference>
<dbReference type="Proteomes" id="UP001152320">
    <property type="component" value="Chromosome 3"/>
</dbReference>
<sequence length="364" mass="41353">MEEQTLIKTKPKYRGWLTIRRSKPKNKYNFQNGKVRESILPYIPTSEEKEEDVPTLLRRLKNIEEAEGYQDQQELVATQRHLIEVLKKENGALRLLRTQVESLRLENNQLKNDLAVHRKDANPLEEVTNGLESNGDNHKPVINGFRDPEQDVESLKKENEELRQRVGELENGKTDEVMVNGQSKGVLEEHEGEPGEKKKIPGQPAAKLKKETSGAGPSGTSLVTVSCLLKCRGKFHDCDETMQARLKSYMATKCVDLVLNDWQEGKDDNQITLVMCQATSTNHLVEIKKALQGISSGAEIILVVYHLASIDSNKTDPQTDSLDLPHNNICLVVDVFFSKADRLYRCEQNDRAMSRIYRLFDILC</sequence>
<keyword evidence="1" id="KW-0175">Coiled coil</keyword>
<feature type="region of interest" description="Disordered" evidence="2">
    <location>
        <begin position="185"/>
        <end position="219"/>
    </location>
</feature>
<name>A0A9Q1CGV5_HOLLE</name>
<feature type="compositionally biased region" description="Basic and acidic residues" evidence="2">
    <location>
        <begin position="186"/>
        <end position="199"/>
    </location>
</feature>
<evidence type="ECO:0000256" key="2">
    <source>
        <dbReference type="SAM" id="MobiDB-lite"/>
    </source>
</evidence>
<evidence type="ECO:0000313" key="4">
    <source>
        <dbReference type="Proteomes" id="UP001152320"/>
    </source>
</evidence>
<dbReference type="OrthoDB" id="10031171at2759"/>
<evidence type="ECO:0000313" key="3">
    <source>
        <dbReference type="EMBL" id="KAJ8044695.1"/>
    </source>
</evidence>